<comment type="similarity">
    <text evidence="2">Belongs to the plant ureide permease (TC 2.A.7.19) family.</text>
</comment>
<dbReference type="InterPro" id="IPR030189">
    <property type="entry name" value="UPS_plant"/>
</dbReference>
<evidence type="ECO:0000256" key="8">
    <source>
        <dbReference type="ARBA" id="ARBA00023136"/>
    </source>
</evidence>
<dbReference type="AlphaFoldDB" id="A0A7J7GXI8"/>
<evidence type="ECO:0000256" key="5">
    <source>
        <dbReference type="ARBA" id="ARBA00022741"/>
    </source>
</evidence>
<dbReference type="PANTHER" id="PTHR31081:SF5">
    <property type="entry name" value="UREIDE PERMEASE 1-RELATED"/>
    <property type="match status" value="1"/>
</dbReference>
<keyword evidence="7 10" id="KW-1133">Transmembrane helix</keyword>
<comment type="caution">
    <text evidence="11">The sequence shown here is derived from an EMBL/GenBank/DDBJ whole genome shotgun (WGS) entry which is preliminary data.</text>
</comment>
<dbReference type="InterPro" id="IPR009834">
    <property type="entry name" value="Ureide_permease"/>
</dbReference>
<dbReference type="EMBL" id="JACBKZ010000007">
    <property type="protein sequence ID" value="KAF5945439.1"/>
    <property type="molecule type" value="Genomic_DNA"/>
</dbReference>
<dbReference type="PANTHER" id="PTHR31081">
    <property type="entry name" value="UREIDE PERMEASE 1-RELATED-RELATED"/>
    <property type="match status" value="1"/>
</dbReference>
<keyword evidence="4 10" id="KW-0812">Transmembrane</keyword>
<sequence>MTRGSRRVTMKPTRTERDAANKVQQGVAIEPRPRGRGQLLMHKNFEWQNLQALPLVSTFWGILLFGEYRKSSRRAYILLASMLFMFIVAVAVLMASAGSRE</sequence>
<evidence type="ECO:0000256" key="3">
    <source>
        <dbReference type="ARBA" id="ARBA00022448"/>
    </source>
</evidence>
<dbReference type="GO" id="GO:0005524">
    <property type="term" value="F:ATP binding"/>
    <property type="evidence" value="ECO:0007669"/>
    <property type="project" value="UniProtKB-KW"/>
</dbReference>
<evidence type="ECO:0000256" key="6">
    <source>
        <dbReference type="ARBA" id="ARBA00022840"/>
    </source>
</evidence>
<keyword evidence="6" id="KW-0067">ATP-binding</keyword>
<evidence type="ECO:0000313" key="12">
    <source>
        <dbReference type="Proteomes" id="UP000593564"/>
    </source>
</evidence>
<evidence type="ECO:0000256" key="4">
    <source>
        <dbReference type="ARBA" id="ARBA00022692"/>
    </source>
</evidence>
<proteinExistence type="inferred from homology"/>
<keyword evidence="3" id="KW-0813">Transport</keyword>
<evidence type="ECO:0000256" key="9">
    <source>
        <dbReference type="SAM" id="MobiDB-lite"/>
    </source>
</evidence>
<reference evidence="11 12" key="2">
    <citation type="submission" date="2020-07" db="EMBL/GenBank/DDBJ databases">
        <title>Genome assembly of wild tea tree DASZ reveals pedigree and selection history of tea varieties.</title>
        <authorList>
            <person name="Zhang W."/>
        </authorList>
    </citation>
    <scope>NUCLEOTIDE SEQUENCE [LARGE SCALE GENOMIC DNA]</scope>
    <source>
        <strain evidence="12">cv. G240</strain>
        <tissue evidence="11">Leaf</tissue>
    </source>
</reference>
<feature type="region of interest" description="Disordered" evidence="9">
    <location>
        <begin position="1"/>
        <end position="24"/>
    </location>
</feature>
<comment type="subcellular location">
    <subcellularLocation>
        <location evidence="1">Membrane</location>
        <topology evidence="1">Multi-pass membrane protein</topology>
    </subcellularLocation>
</comment>
<gene>
    <name evidence="11" type="ORF">HYC85_015667</name>
</gene>
<accession>A0A7J7GXI8</accession>
<evidence type="ECO:0000256" key="2">
    <source>
        <dbReference type="ARBA" id="ARBA00005931"/>
    </source>
</evidence>
<organism evidence="11 12">
    <name type="scientific">Camellia sinensis</name>
    <name type="common">Tea plant</name>
    <name type="synonym">Thea sinensis</name>
    <dbReference type="NCBI Taxonomy" id="4442"/>
    <lineage>
        <taxon>Eukaryota</taxon>
        <taxon>Viridiplantae</taxon>
        <taxon>Streptophyta</taxon>
        <taxon>Embryophyta</taxon>
        <taxon>Tracheophyta</taxon>
        <taxon>Spermatophyta</taxon>
        <taxon>Magnoliopsida</taxon>
        <taxon>eudicotyledons</taxon>
        <taxon>Gunneridae</taxon>
        <taxon>Pentapetalae</taxon>
        <taxon>asterids</taxon>
        <taxon>Ericales</taxon>
        <taxon>Theaceae</taxon>
        <taxon>Camellia</taxon>
    </lineage>
</organism>
<evidence type="ECO:0000256" key="7">
    <source>
        <dbReference type="ARBA" id="ARBA00022989"/>
    </source>
</evidence>
<protein>
    <submittedName>
        <fullName evidence="11">Uncharacterized protein</fullName>
    </submittedName>
</protein>
<evidence type="ECO:0000313" key="11">
    <source>
        <dbReference type="EMBL" id="KAF5945439.1"/>
    </source>
</evidence>
<evidence type="ECO:0000256" key="1">
    <source>
        <dbReference type="ARBA" id="ARBA00004141"/>
    </source>
</evidence>
<reference evidence="12" key="1">
    <citation type="journal article" date="2020" name="Nat. Commun.">
        <title>Genome assembly of wild tea tree DASZ reveals pedigree and selection history of tea varieties.</title>
        <authorList>
            <person name="Zhang W."/>
            <person name="Zhang Y."/>
            <person name="Qiu H."/>
            <person name="Guo Y."/>
            <person name="Wan H."/>
            <person name="Zhang X."/>
            <person name="Scossa F."/>
            <person name="Alseekh S."/>
            <person name="Zhang Q."/>
            <person name="Wang P."/>
            <person name="Xu L."/>
            <person name="Schmidt M.H."/>
            <person name="Jia X."/>
            <person name="Li D."/>
            <person name="Zhu A."/>
            <person name="Guo F."/>
            <person name="Chen W."/>
            <person name="Ni D."/>
            <person name="Usadel B."/>
            <person name="Fernie A.R."/>
            <person name="Wen W."/>
        </authorList>
    </citation>
    <scope>NUCLEOTIDE SEQUENCE [LARGE SCALE GENOMIC DNA]</scope>
    <source>
        <strain evidence="12">cv. G240</strain>
    </source>
</reference>
<dbReference type="Pfam" id="PF07168">
    <property type="entry name" value="Ureide_permease"/>
    <property type="match status" value="1"/>
</dbReference>
<keyword evidence="8 10" id="KW-0472">Membrane</keyword>
<dbReference type="GO" id="GO:0005274">
    <property type="term" value="F:allantoin:proton symporter activity"/>
    <property type="evidence" value="ECO:0007669"/>
    <property type="project" value="TreeGrafter"/>
</dbReference>
<dbReference type="GO" id="GO:0016020">
    <property type="term" value="C:membrane"/>
    <property type="evidence" value="ECO:0007669"/>
    <property type="project" value="UniProtKB-SubCell"/>
</dbReference>
<evidence type="ECO:0000256" key="10">
    <source>
        <dbReference type="SAM" id="Phobius"/>
    </source>
</evidence>
<dbReference type="Proteomes" id="UP000593564">
    <property type="component" value="Unassembled WGS sequence"/>
</dbReference>
<name>A0A7J7GXI8_CAMSI</name>
<dbReference type="GO" id="GO:0015505">
    <property type="term" value="F:uracil:monoatomic cation symporter activity"/>
    <property type="evidence" value="ECO:0007669"/>
    <property type="project" value="TreeGrafter"/>
</dbReference>
<feature type="transmembrane region" description="Helical" evidence="10">
    <location>
        <begin position="75"/>
        <end position="97"/>
    </location>
</feature>
<keyword evidence="12" id="KW-1185">Reference proteome</keyword>
<keyword evidence="5" id="KW-0547">Nucleotide-binding</keyword>